<dbReference type="EMBL" id="BNEE01000002">
    <property type="protein sequence ID" value="GHI82807.1"/>
    <property type="molecule type" value="Genomic_DNA"/>
</dbReference>
<feature type="coiled-coil region" evidence="1">
    <location>
        <begin position="88"/>
        <end position="115"/>
    </location>
</feature>
<dbReference type="RefSeq" id="WP_051859667.1">
    <property type="nucleotide sequence ID" value="NZ_CP108621.1"/>
</dbReference>
<organism evidence="3 4">
    <name type="scientific">Streptomyces xanthophaeus</name>
    <dbReference type="NCBI Taxonomy" id="67385"/>
    <lineage>
        <taxon>Bacteria</taxon>
        <taxon>Bacillati</taxon>
        <taxon>Actinomycetota</taxon>
        <taxon>Actinomycetes</taxon>
        <taxon>Kitasatosporales</taxon>
        <taxon>Streptomycetaceae</taxon>
        <taxon>Streptomyces</taxon>
    </lineage>
</organism>
<evidence type="ECO:0000313" key="4">
    <source>
        <dbReference type="Proteomes" id="UP000600026"/>
    </source>
</evidence>
<evidence type="ECO:0000259" key="2">
    <source>
        <dbReference type="PROSITE" id="PS50943"/>
    </source>
</evidence>
<evidence type="ECO:0000256" key="1">
    <source>
        <dbReference type="SAM" id="Coils"/>
    </source>
</evidence>
<keyword evidence="4" id="KW-1185">Reference proteome</keyword>
<dbReference type="AlphaFoldDB" id="A0A919GTV3"/>
<feature type="domain" description="HTH cro/C1-type" evidence="2">
    <location>
        <begin position="65"/>
        <end position="85"/>
    </location>
</feature>
<dbReference type="PROSITE" id="PS50943">
    <property type="entry name" value="HTH_CROC1"/>
    <property type="match status" value="1"/>
</dbReference>
<protein>
    <recommendedName>
        <fullName evidence="2">HTH cro/C1-type domain-containing protein</fullName>
    </recommendedName>
</protein>
<accession>A0A919GTV3</accession>
<reference evidence="3" key="1">
    <citation type="submission" date="2020-09" db="EMBL/GenBank/DDBJ databases">
        <title>Whole genome shotgun sequence of Streptomyces xanthophaeus NBRC 12829.</title>
        <authorList>
            <person name="Komaki H."/>
            <person name="Tamura T."/>
        </authorList>
    </citation>
    <scope>NUCLEOTIDE SEQUENCE</scope>
    <source>
        <strain evidence="3">NBRC 12829</strain>
    </source>
</reference>
<name>A0A919GTV3_9ACTN</name>
<keyword evidence="1" id="KW-0175">Coiled coil</keyword>
<evidence type="ECO:0000313" key="3">
    <source>
        <dbReference type="EMBL" id="GHI82807.1"/>
    </source>
</evidence>
<dbReference type="InterPro" id="IPR010982">
    <property type="entry name" value="Lambda_DNA-bd_dom_sf"/>
</dbReference>
<sequence length="171" mass="18511">MKGEGTPAGRRDTLGDRLGFLIETIHPAGRGPYTYQEIADGTKKLPGPSVSHGTVQTIRLNNNPNPGIDSIRAIANFFGVTVGYLADGENAQAIEQRIEERIARLREEMGKAAAADEFAQVLEDEQVKAAAFRLSGLSAGSMRSVTGLIKQLRKAEGLPDVKPRRGRRKES</sequence>
<dbReference type="GO" id="GO:0003677">
    <property type="term" value="F:DNA binding"/>
    <property type="evidence" value="ECO:0007669"/>
    <property type="project" value="InterPro"/>
</dbReference>
<dbReference type="InterPro" id="IPR001387">
    <property type="entry name" value="Cro/C1-type_HTH"/>
</dbReference>
<proteinExistence type="predicted"/>
<comment type="caution">
    <text evidence="3">The sequence shown here is derived from an EMBL/GenBank/DDBJ whole genome shotgun (WGS) entry which is preliminary data.</text>
</comment>
<gene>
    <name evidence="3" type="ORF">Sxan_01710</name>
</gene>
<dbReference type="Gene3D" id="1.10.260.40">
    <property type="entry name" value="lambda repressor-like DNA-binding domains"/>
    <property type="match status" value="1"/>
</dbReference>
<dbReference type="Proteomes" id="UP000600026">
    <property type="component" value="Unassembled WGS sequence"/>
</dbReference>